<evidence type="ECO:0000259" key="8">
    <source>
        <dbReference type="Pfam" id="PF00673"/>
    </source>
</evidence>
<evidence type="ECO:0000256" key="2">
    <source>
        <dbReference type="ARBA" id="ARBA00022980"/>
    </source>
</evidence>
<protein>
    <recommendedName>
        <fullName evidence="4 5">Large ribosomal subunit protein uL5</fullName>
    </recommendedName>
</protein>
<keyword evidence="5" id="KW-0694">RNA-binding</keyword>
<sequence length="184" mass="20934">MANLRQKYEGEVKEILRKEFSYKNLFQIPKLEKIIVSCGLGEATADSKIIGTVSEQLGKICGQKPVPTIAKKSISSFRLKKGDQIGLKVTLRRAKMYDFLEKLVRIVLPRLRDFRGVKEQSFDGRGNYTIGIREMTIFPEVEYTKGEKTKGAEITIVTTAQKDDEAKRLIELLGIPFAKELQRH</sequence>
<dbReference type="SUPFAM" id="SSF55282">
    <property type="entry name" value="RL5-like"/>
    <property type="match status" value="1"/>
</dbReference>
<keyword evidence="5" id="KW-0820">tRNA-binding</keyword>
<gene>
    <name evidence="5" type="primary">rplE</name>
    <name evidence="9" type="ORF">A2Z23_01525</name>
</gene>
<evidence type="ECO:0000313" key="9">
    <source>
        <dbReference type="EMBL" id="OGD85735.1"/>
    </source>
</evidence>
<comment type="function">
    <text evidence="5">This is 1 of the proteins that bind and probably mediate the attachment of the 5S RNA into the large ribosomal subunit, where it forms part of the central protuberance. In the 70S ribosome it contacts protein S13 of the 30S subunit (bridge B1b), connecting the 2 subunits; this bridge is implicated in subunit movement. Contacts the P site tRNA; the 5S rRNA and some of its associated proteins might help stabilize positioning of ribosome-bound tRNAs.</text>
</comment>
<dbReference type="InterPro" id="IPR022803">
    <property type="entry name" value="Ribosomal_uL5_dom_sf"/>
</dbReference>
<evidence type="ECO:0000259" key="7">
    <source>
        <dbReference type="Pfam" id="PF00281"/>
    </source>
</evidence>
<evidence type="ECO:0000313" key="10">
    <source>
        <dbReference type="Proteomes" id="UP000176628"/>
    </source>
</evidence>
<dbReference type="NCBIfam" id="NF000585">
    <property type="entry name" value="PRK00010.1"/>
    <property type="match status" value="1"/>
</dbReference>
<dbReference type="InterPro" id="IPR031309">
    <property type="entry name" value="Ribosomal_uL5_C"/>
</dbReference>
<dbReference type="InterPro" id="IPR020929">
    <property type="entry name" value="Ribosomal_uL5_CS"/>
</dbReference>
<keyword evidence="2 5" id="KW-0689">Ribosomal protein</keyword>
<dbReference type="HAMAP" id="MF_01333_B">
    <property type="entry name" value="Ribosomal_uL5_B"/>
    <property type="match status" value="1"/>
</dbReference>
<evidence type="ECO:0000256" key="6">
    <source>
        <dbReference type="RuleBase" id="RU003930"/>
    </source>
</evidence>
<evidence type="ECO:0000256" key="1">
    <source>
        <dbReference type="ARBA" id="ARBA00008553"/>
    </source>
</evidence>
<proteinExistence type="inferred from homology"/>
<accession>A0A1F5G1M3</accession>
<dbReference type="GO" id="GO:1990904">
    <property type="term" value="C:ribonucleoprotein complex"/>
    <property type="evidence" value="ECO:0007669"/>
    <property type="project" value="UniProtKB-KW"/>
</dbReference>
<dbReference type="GO" id="GO:0005840">
    <property type="term" value="C:ribosome"/>
    <property type="evidence" value="ECO:0007669"/>
    <property type="project" value="UniProtKB-KW"/>
</dbReference>
<comment type="caution">
    <text evidence="9">The sequence shown here is derived from an EMBL/GenBank/DDBJ whole genome shotgun (WGS) entry which is preliminary data.</text>
</comment>
<reference evidence="9 10" key="1">
    <citation type="journal article" date="2016" name="Nat. Commun.">
        <title>Thousands of microbial genomes shed light on interconnected biogeochemical processes in an aquifer system.</title>
        <authorList>
            <person name="Anantharaman K."/>
            <person name="Brown C.T."/>
            <person name="Hug L.A."/>
            <person name="Sharon I."/>
            <person name="Castelle C.J."/>
            <person name="Probst A.J."/>
            <person name="Thomas B.C."/>
            <person name="Singh A."/>
            <person name="Wilkins M.J."/>
            <person name="Karaoz U."/>
            <person name="Brodie E.L."/>
            <person name="Williams K.H."/>
            <person name="Hubbard S.S."/>
            <person name="Banfield J.F."/>
        </authorList>
    </citation>
    <scope>NUCLEOTIDE SEQUENCE [LARGE SCALE GENOMIC DNA]</scope>
</reference>
<dbReference type="GO" id="GO:0003735">
    <property type="term" value="F:structural constituent of ribosome"/>
    <property type="evidence" value="ECO:0007669"/>
    <property type="project" value="InterPro"/>
</dbReference>
<name>A0A1F5G1M3_9BACT</name>
<evidence type="ECO:0000256" key="4">
    <source>
        <dbReference type="ARBA" id="ARBA00035245"/>
    </source>
</evidence>
<dbReference type="PIRSF" id="PIRSF002161">
    <property type="entry name" value="Ribosomal_L5"/>
    <property type="match status" value="1"/>
</dbReference>
<comment type="subunit">
    <text evidence="5">Part of the 50S ribosomal subunit; part of the 5S rRNA/L5/L18/L25 subcomplex. Contacts the 5S rRNA and the P site tRNA. Forms a bridge to the 30S subunit in the 70S ribosome.</text>
</comment>
<dbReference type="InterPro" id="IPR002132">
    <property type="entry name" value="Ribosomal_uL5"/>
</dbReference>
<dbReference type="PROSITE" id="PS00358">
    <property type="entry name" value="RIBOSOMAL_L5"/>
    <property type="match status" value="1"/>
</dbReference>
<keyword evidence="3 5" id="KW-0687">Ribonucleoprotein</keyword>
<dbReference type="Pfam" id="PF00673">
    <property type="entry name" value="Ribosomal_L5_C"/>
    <property type="match status" value="1"/>
</dbReference>
<dbReference type="InterPro" id="IPR020930">
    <property type="entry name" value="Ribosomal_uL5_bac-type"/>
</dbReference>
<evidence type="ECO:0000256" key="3">
    <source>
        <dbReference type="ARBA" id="ARBA00023274"/>
    </source>
</evidence>
<dbReference type="Proteomes" id="UP000176628">
    <property type="component" value="Unassembled WGS sequence"/>
</dbReference>
<feature type="domain" description="Large ribosomal subunit protein uL5 N-terminal" evidence="7">
    <location>
        <begin position="24"/>
        <end position="80"/>
    </location>
</feature>
<dbReference type="PANTHER" id="PTHR11994">
    <property type="entry name" value="60S RIBOSOMAL PROTEIN L11-RELATED"/>
    <property type="match status" value="1"/>
</dbReference>
<organism evidence="9 10">
    <name type="scientific">Candidatus Curtissbacteria bacterium RBG_16_39_7</name>
    <dbReference type="NCBI Taxonomy" id="1797707"/>
    <lineage>
        <taxon>Bacteria</taxon>
        <taxon>Candidatus Curtissiibacteriota</taxon>
    </lineage>
</organism>
<dbReference type="GO" id="GO:0019843">
    <property type="term" value="F:rRNA binding"/>
    <property type="evidence" value="ECO:0007669"/>
    <property type="project" value="UniProtKB-UniRule"/>
</dbReference>
<keyword evidence="5" id="KW-0699">rRNA-binding</keyword>
<dbReference type="Pfam" id="PF00281">
    <property type="entry name" value="Ribosomal_L5"/>
    <property type="match status" value="1"/>
</dbReference>
<dbReference type="InterPro" id="IPR031310">
    <property type="entry name" value="Ribosomal_uL5_N"/>
</dbReference>
<dbReference type="GO" id="GO:0006412">
    <property type="term" value="P:translation"/>
    <property type="evidence" value="ECO:0007669"/>
    <property type="project" value="UniProtKB-UniRule"/>
</dbReference>
<feature type="domain" description="Large ribosomal subunit protein uL5 C-terminal" evidence="8">
    <location>
        <begin position="84"/>
        <end position="177"/>
    </location>
</feature>
<dbReference type="AlphaFoldDB" id="A0A1F5G1M3"/>
<comment type="similarity">
    <text evidence="1 5 6">Belongs to the universal ribosomal protein uL5 family.</text>
</comment>
<dbReference type="Gene3D" id="3.30.1440.10">
    <property type="match status" value="1"/>
</dbReference>
<dbReference type="FunFam" id="3.30.1440.10:FF:000001">
    <property type="entry name" value="50S ribosomal protein L5"/>
    <property type="match status" value="1"/>
</dbReference>
<evidence type="ECO:0000256" key="5">
    <source>
        <dbReference type="HAMAP-Rule" id="MF_01333"/>
    </source>
</evidence>
<dbReference type="EMBL" id="MFAV01000046">
    <property type="protein sequence ID" value="OGD85735.1"/>
    <property type="molecule type" value="Genomic_DNA"/>
</dbReference>
<dbReference type="GO" id="GO:0000049">
    <property type="term" value="F:tRNA binding"/>
    <property type="evidence" value="ECO:0007669"/>
    <property type="project" value="UniProtKB-UniRule"/>
</dbReference>